<organism evidence="2 3">
    <name type="scientific">Paenimyroides viscosum</name>
    <dbReference type="NCBI Taxonomy" id="2488729"/>
    <lineage>
        <taxon>Bacteria</taxon>
        <taxon>Pseudomonadati</taxon>
        <taxon>Bacteroidota</taxon>
        <taxon>Flavobacteriia</taxon>
        <taxon>Flavobacteriales</taxon>
        <taxon>Flavobacteriaceae</taxon>
        <taxon>Paenimyroides</taxon>
    </lineage>
</organism>
<dbReference type="EMBL" id="RQTJ01000007">
    <property type="protein sequence ID" value="RRA95741.1"/>
    <property type="molecule type" value="Genomic_DNA"/>
</dbReference>
<feature type="transmembrane region" description="Helical" evidence="1">
    <location>
        <begin position="86"/>
        <end position="106"/>
    </location>
</feature>
<name>A0A3P1B420_9FLAO</name>
<gene>
    <name evidence="2" type="ORF">EG242_04705</name>
</gene>
<dbReference type="AlphaFoldDB" id="A0A3P1B420"/>
<keyword evidence="1" id="KW-0472">Membrane</keyword>
<dbReference type="Proteomes" id="UP000268372">
    <property type="component" value="Unassembled WGS sequence"/>
</dbReference>
<feature type="transmembrane region" description="Helical" evidence="1">
    <location>
        <begin position="133"/>
        <end position="158"/>
    </location>
</feature>
<sequence>MKKLLNPIEFYNDRKLLIVNLIIFAVGTALAVLLRGVFGSPIDLHFESEIVLLHSVLGNITAVLTMMLVLFIAGKIINRKTRLIDCLNLALYIRIPYYVLTLWNILGTFSKMKPVVDNQNKISVTLPSSTIDVLVLSSFSFFALVALVIIGTIVYFGFKTITNSKKVTDYLILIVLIIISIILSYTLSKNF</sequence>
<feature type="transmembrane region" description="Helical" evidence="1">
    <location>
        <begin position="16"/>
        <end position="38"/>
    </location>
</feature>
<keyword evidence="1" id="KW-1133">Transmembrane helix</keyword>
<evidence type="ECO:0000256" key="1">
    <source>
        <dbReference type="SAM" id="Phobius"/>
    </source>
</evidence>
<proteinExistence type="predicted"/>
<feature type="transmembrane region" description="Helical" evidence="1">
    <location>
        <begin position="50"/>
        <end position="74"/>
    </location>
</feature>
<evidence type="ECO:0000313" key="2">
    <source>
        <dbReference type="EMBL" id="RRA95741.1"/>
    </source>
</evidence>
<protein>
    <recommendedName>
        <fullName evidence="4">Yip1 domain-containing protein</fullName>
    </recommendedName>
</protein>
<feature type="transmembrane region" description="Helical" evidence="1">
    <location>
        <begin position="170"/>
        <end position="188"/>
    </location>
</feature>
<accession>A0A3P1B420</accession>
<dbReference type="OrthoDB" id="1263582at2"/>
<keyword evidence="1" id="KW-0812">Transmembrane</keyword>
<evidence type="ECO:0008006" key="4">
    <source>
        <dbReference type="Google" id="ProtNLM"/>
    </source>
</evidence>
<reference evidence="2 3" key="1">
    <citation type="submission" date="2018-11" db="EMBL/GenBank/DDBJ databases">
        <title>Flavobacterium sp. nov., YIM 102796 draft genome.</title>
        <authorList>
            <person name="Li G."/>
            <person name="Jiang Y."/>
        </authorList>
    </citation>
    <scope>NUCLEOTIDE SEQUENCE [LARGE SCALE GENOMIC DNA]</scope>
    <source>
        <strain evidence="2 3">YIM 102796</strain>
    </source>
</reference>
<comment type="caution">
    <text evidence="2">The sequence shown here is derived from an EMBL/GenBank/DDBJ whole genome shotgun (WGS) entry which is preliminary data.</text>
</comment>
<evidence type="ECO:0000313" key="3">
    <source>
        <dbReference type="Proteomes" id="UP000268372"/>
    </source>
</evidence>
<dbReference type="RefSeq" id="WP_124898755.1">
    <property type="nucleotide sequence ID" value="NZ_RQTJ01000007.1"/>
</dbReference>
<keyword evidence="3" id="KW-1185">Reference proteome</keyword>